<dbReference type="Pfam" id="PF00924">
    <property type="entry name" value="MS_channel_2nd"/>
    <property type="match status" value="1"/>
</dbReference>
<keyword evidence="2" id="KW-0812">Transmembrane</keyword>
<feature type="chain" id="PRO_5040885609" description="Mechanosensitive ion channel MscS domain-containing protein" evidence="3">
    <location>
        <begin position="30"/>
        <end position="556"/>
    </location>
</feature>
<gene>
    <name evidence="5" type="ORF">DAMNIGENAA_17510</name>
</gene>
<reference evidence="5" key="1">
    <citation type="submission" date="2022-12" db="EMBL/GenBank/DDBJ databases">
        <title>Reference genome sequencing for broad-spectrum identification of bacterial and archaeal isolates by mass spectrometry.</title>
        <authorList>
            <person name="Sekiguchi Y."/>
            <person name="Tourlousse D.M."/>
        </authorList>
    </citation>
    <scope>NUCLEOTIDE SEQUENCE</scope>
    <source>
        <strain evidence="5">ASRB1</strain>
    </source>
</reference>
<evidence type="ECO:0000256" key="2">
    <source>
        <dbReference type="SAM" id="Phobius"/>
    </source>
</evidence>
<keyword evidence="2" id="KW-0472">Membrane</keyword>
<dbReference type="RefSeq" id="WP_281793574.1">
    <property type="nucleotide sequence ID" value="NZ_BSDR01000001.1"/>
</dbReference>
<feature type="compositionally biased region" description="Basic and acidic residues" evidence="1">
    <location>
        <begin position="547"/>
        <end position="556"/>
    </location>
</feature>
<name>A0A9W6D2Y8_9BACT</name>
<feature type="transmembrane region" description="Helical" evidence="2">
    <location>
        <begin position="349"/>
        <end position="368"/>
    </location>
</feature>
<feature type="region of interest" description="Disordered" evidence="1">
    <location>
        <begin position="536"/>
        <end position="556"/>
    </location>
</feature>
<feature type="transmembrane region" description="Helical" evidence="2">
    <location>
        <begin position="192"/>
        <end position="213"/>
    </location>
</feature>
<dbReference type="SUPFAM" id="SSF50182">
    <property type="entry name" value="Sm-like ribonucleoproteins"/>
    <property type="match status" value="1"/>
</dbReference>
<dbReference type="AlphaFoldDB" id="A0A9W6D2Y8"/>
<keyword evidence="3" id="KW-0732">Signal</keyword>
<feature type="domain" description="Mechanosensitive ion channel MscS" evidence="4">
    <location>
        <begin position="371"/>
        <end position="437"/>
    </location>
</feature>
<dbReference type="EMBL" id="BSDR01000001">
    <property type="protein sequence ID" value="GLI34318.1"/>
    <property type="molecule type" value="Genomic_DNA"/>
</dbReference>
<evidence type="ECO:0000259" key="4">
    <source>
        <dbReference type="Pfam" id="PF00924"/>
    </source>
</evidence>
<dbReference type="PANTHER" id="PTHR30566">
    <property type="entry name" value="YNAI-RELATED MECHANOSENSITIVE ION CHANNEL"/>
    <property type="match status" value="1"/>
</dbReference>
<dbReference type="PANTHER" id="PTHR30566:SF25">
    <property type="entry name" value="INNER MEMBRANE PROTEIN"/>
    <property type="match status" value="1"/>
</dbReference>
<sequence>MSEKRLNIFRCITITSLLLGFLSFSTVSAQTQAMENAAQGEQGEPKQEKPTVLDQLKELSSETTAPIKTEKIDKAGEKISDHIEKIEKEASSRWGDWIDAELFWGITWLKLGFCLSILFSVFVFERLLHFFIKRRLKKQSDEAAPPTWHTILLRGISKPLSLFIWVYGTYGALSPLFSHFAKPGALQLFHNIAKWCADLGGTIAALWAIYRLLHLVDFQVTRWARSKQGLFGSGMIAFSKCSRAPVKMLIFLIFFRLAVPFFGPGEVLQTIIGQVFSLLLIAAVAWLIIEGTCALEDVLLGYYKMDVSDNLAARKVHTQVRFLRRLTVALTVILAGASMLMVFEKVRQLGAGILASAGILGIVVGLAAQRSIANLLVGLQVAITQPIRLDDVVIVENEWGRVEEITTTYVVVKIWDLRRLIVPITYFTEKPFQNWTRVSAELLGTVFLYVDYTVPVEAVRRELHGVLEASEFWNGKAWGLQVTNTTPQAMELRLLMSADDASAAWSLRCEVREKMITFVQQNFPESLPKIRAEFRQEKTGEAPPFLEEARGDVSPV</sequence>
<evidence type="ECO:0000256" key="3">
    <source>
        <dbReference type="SAM" id="SignalP"/>
    </source>
</evidence>
<dbReference type="InterPro" id="IPR010920">
    <property type="entry name" value="LSM_dom_sf"/>
</dbReference>
<dbReference type="InterPro" id="IPR006685">
    <property type="entry name" value="MscS_channel_2nd"/>
</dbReference>
<feature type="transmembrane region" description="Helical" evidence="2">
    <location>
        <begin position="102"/>
        <end position="128"/>
    </location>
</feature>
<protein>
    <recommendedName>
        <fullName evidence="4">Mechanosensitive ion channel MscS domain-containing protein</fullName>
    </recommendedName>
</protein>
<feature type="transmembrane region" description="Helical" evidence="2">
    <location>
        <begin position="162"/>
        <end position="180"/>
    </location>
</feature>
<accession>A0A9W6D2Y8</accession>
<feature type="transmembrane region" description="Helical" evidence="2">
    <location>
        <begin position="322"/>
        <end position="343"/>
    </location>
</feature>
<dbReference type="GO" id="GO:0016020">
    <property type="term" value="C:membrane"/>
    <property type="evidence" value="ECO:0007669"/>
    <property type="project" value="InterPro"/>
</dbReference>
<dbReference type="GO" id="GO:0008381">
    <property type="term" value="F:mechanosensitive monoatomic ion channel activity"/>
    <property type="evidence" value="ECO:0007669"/>
    <property type="project" value="UniProtKB-ARBA"/>
</dbReference>
<feature type="transmembrane region" description="Helical" evidence="2">
    <location>
        <begin position="244"/>
        <end position="263"/>
    </location>
</feature>
<comment type="caution">
    <text evidence="5">The sequence shown here is derived from an EMBL/GenBank/DDBJ whole genome shotgun (WGS) entry which is preliminary data.</text>
</comment>
<evidence type="ECO:0000256" key="1">
    <source>
        <dbReference type="SAM" id="MobiDB-lite"/>
    </source>
</evidence>
<feature type="signal peptide" evidence="3">
    <location>
        <begin position="1"/>
        <end position="29"/>
    </location>
</feature>
<dbReference type="Proteomes" id="UP001144372">
    <property type="component" value="Unassembled WGS sequence"/>
</dbReference>
<organism evidence="5 6">
    <name type="scientific">Desulforhabdus amnigena</name>
    <dbReference type="NCBI Taxonomy" id="40218"/>
    <lineage>
        <taxon>Bacteria</taxon>
        <taxon>Pseudomonadati</taxon>
        <taxon>Thermodesulfobacteriota</taxon>
        <taxon>Syntrophobacteria</taxon>
        <taxon>Syntrophobacterales</taxon>
        <taxon>Syntrophobacteraceae</taxon>
        <taxon>Desulforhabdus</taxon>
    </lineage>
</organism>
<feature type="transmembrane region" description="Helical" evidence="2">
    <location>
        <begin position="275"/>
        <end position="302"/>
    </location>
</feature>
<dbReference type="Gene3D" id="1.10.287.1260">
    <property type="match status" value="1"/>
</dbReference>
<evidence type="ECO:0000313" key="6">
    <source>
        <dbReference type="Proteomes" id="UP001144372"/>
    </source>
</evidence>
<proteinExistence type="predicted"/>
<keyword evidence="6" id="KW-1185">Reference proteome</keyword>
<keyword evidence="2" id="KW-1133">Transmembrane helix</keyword>
<evidence type="ECO:0000313" key="5">
    <source>
        <dbReference type="EMBL" id="GLI34318.1"/>
    </source>
</evidence>